<keyword evidence="1" id="KW-1133">Transmembrane helix</keyword>
<dbReference type="Proteomes" id="UP000038045">
    <property type="component" value="Unplaced"/>
</dbReference>
<keyword evidence="1" id="KW-0812">Transmembrane</keyword>
<proteinExistence type="predicted"/>
<dbReference type="AlphaFoldDB" id="A0A0N4ZBG5"/>
<reference evidence="3" key="1">
    <citation type="submission" date="2017-02" db="UniProtKB">
        <authorList>
            <consortium name="WormBaseParasite"/>
        </authorList>
    </citation>
    <scope>IDENTIFICATION</scope>
</reference>
<evidence type="ECO:0000313" key="2">
    <source>
        <dbReference type="Proteomes" id="UP000038045"/>
    </source>
</evidence>
<feature type="transmembrane region" description="Helical" evidence="1">
    <location>
        <begin position="33"/>
        <end position="53"/>
    </location>
</feature>
<keyword evidence="2" id="KW-1185">Reference proteome</keyword>
<evidence type="ECO:0000256" key="1">
    <source>
        <dbReference type="SAM" id="Phobius"/>
    </source>
</evidence>
<keyword evidence="1" id="KW-0472">Membrane</keyword>
<dbReference type="WBParaSite" id="PTRK_0000487700.1">
    <property type="protein sequence ID" value="PTRK_0000487700.1"/>
    <property type="gene ID" value="PTRK_0000487700"/>
</dbReference>
<accession>A0A0N4ZBG5</accession>
<sequence>MINTLFQLMDAASHLVIHNPHVNACERNFIQCLGMLIQILLIMYLAMYFIFVLSPQNFTATNYAEE</sequence>
<name>A0A0N4ZBG5_PARTI</name>
<protein>
    <submittedName>
        <fullName evidence="3">Very-long-chain 3-oxoacyl-CoA synthase</fullName>
    </submittedName>
</protein>
<evidence type="ECO:0000313" key="3">
    <source>
        <dbReference type="WBParaSite" id="PTRK_0000487700.1"/>
    </source>
</evidence>
<organism evidence="2 3">
    <name type="scientific">Parastrongyloides trichosuri</name>
    <name type="common">Possum-specific nematode worm</name>
    <dbReference type="NCBI Taxonomy" id="131310"/>
    <lineage>
        <taxon>Eukaryota</taxon>
        <taxon>Metazoa</taxon>
        <taxon>Ecdysozoa</taxon>
        <taxon>Nematoda</taxon>
        <taxon>Chromadorea</taxon>
        <taxon>Rhabditida</taxon>
        <taxon>Tylenchina</taxon>
        <taxon>Panagrolaimomorpha</taxon>
        <taxon>Strongyloidoidea</taxon>
        <taxon>Strongyloididae</taxon>
        <taxon>Parastrongyloides</taxon>
    </lineage>
</organism>